<evidence type="ECO:0000313" key="2">
    <source>
        <dbReference type="EMBL" id="OBR88399.1"/>
    </source>
</evidence>
<sequence>MTIPISRTARSQPVQRSSGPKISSQQIDPPVNLERKMSSPPKIVFIDPFDPSSSTTGIVVPAPVQYVSPSTCDAQPLHARMTHEYSQGSPDEARGSAESPLEASSNKTSETSGSIPVPPYEAVLTHLVAHDQQGIGLKV</sequence>
<dbReference type="VEuPathDB" id="FungiDB:I303_00216"/>
<name>A0A1A6AEC9_9TREE</name>
<protein>
    <submittedName>
        <fullName evidence="2">Uncharacterized protein</fullName>
    </submittedName>
</protein>
<dbReference type="EMBL" id="CP144530">
    <property type="protein sequence ID" value="WWC57680.1"/>
    <property type="molecule type" value="Genomic_DNA"/>
</dbReference>
<dbReference type="EMBL" id="KI894027">
    <property type="protein sequence ID" value="OBR88399.1"/>
    <property type="molecule type" value="Genomic_DNA"/>
</dbReference>
<keyword evidence="4" id="KW-1185">Reference proteome</keyword>
<reference evidence="2" key="1">
    <citation type="submission" date="2013-07" db="EMBL/GenBank/DDBJ databases">
        <title>The Genome Sequence of Cryptococcus dejecticola CBS10117.</title>
        <authorList>
            <consortium name="The Broad Institute Genome Sequencing Platform"/>
            <person name="Cuomo C."/>
            <person name="Litvintseva A."/>
            <person name="Chen Y."/>
            <person name="Heitman J."/>
            <person name="Sun S."/>
            <person name="Springer D."/>
            <person name="Dromer F."/>
            <person name="Young S.K."/>
            <person name="Zeng Q."/>
            <person name="Gargeya S."/>
            <person name="Fitzgerald M."/>
            <person name="Abouelleil A."/>
            <person name="Alvarado L."/>
            <person name="Berlin A.M."/>
            <person name="Chapman S.B."/>
            <person name="Dewar J."/>
            <person name="Goldberg J."/>
            <person name="Griggs A."/>
            <person name="Gujja S."/>
            <person name="Hansen M."/>
            <person name="Howarth C."/>
            <person name="Imamovic A."/>
            <person name="Larimer J."/>
            <person name="McCowan C."/>
            <person name="Murphy C."/>
            <person name="Pearson M."/>
            <person name="Priest M."/>
            <person name="Roberts A."/>
            <person name="Saif S."/>
            <person name="Shea T."/>
            <person name="Sykes S."/>
            <person name="Wortman J."/>
            <person name="Nusbaum C."/>
            <person name="Birren B."/>
        </authorList>
    </citation>
    <scope>NUCLEOTIDE SEQUENCE [LARGE SCALE GENOMIC DNA]</scope>
    <source>
        <strain evidence="2">CBS 10117</strain>
    </source>
</reference>
<reference evidence="3" key="3">
    <citation type="submission" date="2024-02" db="EMBL/GenBank/DDBJ databases">
        <title>Comparative genomics of Cryptococcus and Kwoniella reveals pathogenesis evolution and contrasting modes of karyotype evolution via chromosome fusion or intercentromeric recombination.</title>
        <authorList>
            <person name="Coelho M.A."/>
            <person name="David-Palma M."/>
            <person name="Shea T."/>
            <person name="Bowers K."/>
            <person name="McGinley-Smith S."/>
            <person name="Mohammad A.W."/>
            <person name="Gnirke A."/>
            <person name="Yurkov A.M."/>
            <person name="Nowrousian M."/>
            <person name="Sun S."/>
            <person name="Cuomo C.A."/>
            <person name="Heitman J."/>
        </authorList>
    </citation>
    <scope>NUCLEOTIDE SEQUENCE</scope>
    <source>
        <strain evidence="3">CBS 10117</strain>
    </source>
</reference>
<gene>
    <name evidence="2" type="ORF">I303_00216</name>
    <name evidence="3" type="ORF">I303_100214</name>
</gene>
<evidence type="ECO:0000313" key="4">
    <source>
        <dbReference type="Proteomes" id="UP000078595"/>
    </source>
</evidence>
<dbReference type="RefSeq" id="XP_018266241.1">
    <property type="nucleotide sequence ID" value="XM_018403587.1"/>
</dbReference>
<dbReference type="KEGG" id="kdj:28963915"/>
<accession>A0A1A6AEC9</accession>
<reference evidence="3" key="2">
    <citation type="submission" date="2013-07" db="EMBL/GenBank/DDBJ databases">
        <authorList>
            <consortium name="The Broad Institute Genome Sequencing Platform"/>
            <person name="Cuomo C."/>
            <person name="Litvintseva A."/>
            <person name="Chen Y."/>
            <person name="Heitman J."/>
            <person name="Sun S."/>
            <person name="Springer D."/>
            <person name="Dromer F."/>
            <person name="Young S.K."/>
            <person name="Zeng Q."/>
            <person name="Gargeya S."/>
            <person name="Fitzgerald M."/>
            <person name="Abouelleil A."/>
            <person name="Alvarado L."/>
            <person name="Berlin A.M."/>
            <person name="Chapman S.B."/>
            <person name="Dewar J."/>
            <person name="Goldberg J."/>
            <person name="Griggs A."/>
            <person name="Gujja S."/>
            <person name="Hansen M."/>
            <person name="Howarth C."/>
            <person name="Imamovic A."/>
            <person name="Larimer J."/>
            <person name="McCowan C."/>
            <person name="Murphy C."/>
            <person name="Pearson M."/>
            <person name="Priest M."/>
            <person name="Roberts A."/>
            <person name="Saif S."/>
            <person name="Shea T."/>
            <person name="Sykes S."/>
            <person name="Wortman J."/>
            <person name="Nusbaum C."/>
            <person name="Birren B."/>
        </authorList>
    </citation>
    <scope>NUCLEOTIDE SEQUENCE</scope>
    <source>
        <strain evidence="3">CBS 10117</strain>
    </source>
</reference>
<evidence type="ECO:0000313" key="3">
    <source>
        <dbReference type="EMBL" id="WWC57680.1"/>
    </source>
</evidence>
<feature type="region of interest" description="Disordered" evidence="1">
    <location>
        <begin position="1"/>
        <end position="43"/>
    </location>
</feature>
<proteinExistence type="predicted"/>
<dbReference type="Proteomes" id="UP000078595">
    <property type="component" value="Chromosome 1"/>
</dbReference>
<evidence type="ECO:0000256" key="1">
    <source>
        <dbReference type="SAM" id="MobiDB-lite"/>
    </source>
</evidence>
<organism evidence="2">
    <name type="scientific">Kwoniella dejecticola CBS 10117</name>
    <dbReference type="NCBI Taxonomy" id="1296121"/>
    <lineage>
        <taxon>Eukaryota</taxon>
        <taxon>Fungi</taxon>
        <taxon>Dikarya</taxon>
        <taxon>Basidiomycota</taxon>
        <taxon>Agaricomycotina</taxon>
        <taxon>Tremellomycetes</taxon>
        <taxon>Tremellales</taxon>
        <taxon>Cryptococcaceae</taxon>
        <taxon>Kwoniella</taxon>
    </lineage>
</organism>
<dbReference type="AlphaFoldDB" id="A0A1A6AEC9"/>
<feature type="region of interest" description="Disordered" evidence="1">
    <location>
        <begin position="75"/>
        <end position="117"/>
    </location>
</feature>
<feature type="compositionally biased region" description="Polar residues" evidence="1">
    <location>
        <begin position="8"/>
        <end position="27"/>
    </location>
</feature>
<dbReference type="GeneID" id="28963915"/>
<feature type="compositionally biased region" description="Polar residues" evidence="1">
    <location>
        <begin position="102"/>
        <end position="114"/>
    </location>
</feature>